<evidence type="ECO:0000256" key="1">
    <source>
        <dbReference type="ARBA" id="ARBA00022723"/>
    </source>
</evidence>
<keyword evidence="2" id="KW-0812">Transmembrane</keyword>
<name>A0A9N9YU03_9HYPO</name>
<dbReference type="SUPFAM" id="SSF56784">
    <property type="entry name" value="HAD-like"/>
    <property type="match status" value="1"/>
</dbReference>
<keyword evidence="2" id="KW-1133">Transmembrane helix</keyword>
<gene>
    <name evidence="3" type="ORF">CSOL1703_00010676</name>
</gene>
<sequence>MDMLVVISITAAYLYSVVALGFQMAGRPFGTSEFFETSTLLMTLTLAGRLIATFAGYGAISAVSARSIQPTIAVFVNRGRRDDEIDARLPHYVCAEEGQWSNRYTDRTINGDSAIFVQLERFPGKNTVTDIAQLFDRAANTKPETQDLADKVPSWFVPAVSSIAIAVLVIWIVVTSKVMDYSASKAVLEAIIYFITTLTVACLWLLGSPSLCLNVHLVSGDQRTAVKAVVTAVGIPEHNVAAEYTPSQNRDYVASLMEVSSRYFLFCGHGTNDAVAAAQVTVGIQISGSYAASSDETQAAADAILLNAFEGIPFLIKMSSALLTVWLSTLCGQQSTMFWPSRIHDG</sequence>
<keyword evidence="2" id="KW-0472">Membrane</keyword>
<comment type="caution">
    <text evidence="3">The sequence shown here is derived from an EMBL/GenBank/DDBJ whole genome shotgun (WGS) entry which is preliminary data.</text>
</comment>
<evidence type="ECO:0000256" key="2">
    <source>
        <dbReference type="SAM" id="Phobius"/>
    </source>
</evidence>
<feature type="transmembrane region" description="Helical" evidence="2">
    <location>
        <begin position="186"/>
        <end position="206"/>
    </location>
</feature>
<feature type="transmembrane region" description="Helical" evidence="2">
    <location>
        <begin position="155"/>
        <end position="174"/>
    </location>
</feature>
<dbReference type="Gene3D" id="3.40.50.1000">
    <property type="entry name" value="HAD superfamily/HAD-like"/>
    <property type="match status" value="1"/>
</dbReference>
<protein>
    <submittedName>
        <fullName evidence="3">Uncharacterized protein</fullName>
    </submittedName>
</protein>
<dbReference type="PANTHER" id="PTHR46594">
    <property type="entry name" value="P-TYPE CATION-TRANSPORTING ATPASE"/>
    <property type="match status" value="1"/>
</dbReference>
<dbReference type="EMBL" id="CABFOC020000007">
    <property type="protein sequence ID" value="CAH0044936.1"/>
    <property type="molecule type" value="Genomic_DNA"/>
</dbReference>
<keyword evidence="1" id="KW-0479">Metal-binding</keyword>
<dbReference type="OrthoDB" id="432719at2759"/>
<reference evidence="3 4" key="2">
    <citation type="submission" date="2021-10" db="EMBL/GenBank/DDBJ databases">
        <authorList>
            <person name="Piombo E."/>
        </authorList>
    </citation>
    <scope>NUCLEOTIDE SEQUENCE [LARGE SCALE GENOMIC DNA]</scope>
</reference>
<reference evidence="4" key="1">
    <citation type="submission" date="2019-06" db="EMBL/GenBank/DDBJ databases">
        <authorList>
            <person name="Broberg M."/>
        </authorList>
    </citation>
    <scope>NUCLEOTIDE SEQUENCE [LARGE SCALE GENOMIC DNA]</scope>
</reference>
<organism evidence="3 4">
    <name type="scientific">Clonostachys solani</name>
    <dbReference type="NCBI Taxonomy" id="160281"/>
    <lineage>
        <taxon>Eukaryota</taxon>
        <taxon>Fungi</taxon>
        <taxon>Dikarya</taxon>
        <taxon>Ascomycota</taxon>
        <taxon>Pezizomycotina</taxon>
        <taxon>Sordariomycetes</taxon>
        <taxon>Hypocreomycetidae</taxon>
        <taxon>Hypocreales</taxon>
        <taxon>Bionectriaceae</taxon>
        <taxon>Clonostachys</taxon>
    </lineage>
</organism>
<proteinExistence type="predicted"/>
<keyword evidence="4" id="KW-1185">Reference proteome</keyword>
<evidence type="ECO:0000313" key="3">
    <source>
        <dbReference type="EMBL" id="CAH0044936.1"/>
    </source>
</evidence>
<dbReference type="GO" id="GO:0046872">
    <property type="term" value="F:metal ion binding"/>
    <property type="evidence" value="ECO:0007669"/>
    <property type="project" value="UniProtKB-KW"/>
</dbReference>
<evidence type="ECO:0000313" key="4">
    <source>
        <dbReference type="Proteomes" id="UP000775872"/>
    </source>
</evidence>
<dbReference type="PANTHER" id="PTHR46594:SF4">
    <property type="entry name" value="P-TYPE CATION-TRANSPORTING ATPASE"/>
    <property type="match status" value="1"/>
</dbReference>
<accession>A0A9N9YU03</accession>
<dbReference type="InterPro" id="IPR036412">
    <property type="entry name" value="HAD-like_sf"/>
</dbReference>
<dbReference type="Proteomes" id="UP000775872">
    <property type="component" value="Unassembled WGS sequence"/>
</dbReference>
<dbReference type="AlphaFoldDB" id="A0A9N9YU03"/>
<dbReference type="InterPro" id="IPR023214">
    <property type="entry name" value="HAD_sf"/>
</dbReference>